<dbReference type="Pfam" id="PF22091">
    <property type="entry name" value="DUF6941"/>
    <property type="match status" value="1"/>
</dbReference>
<gene>
    <name evidence="1" type="ORF">H9862_01280</name>
</gene>
<reference evidence="1" key="2">
    <citation type="submission" date="2021-04" db="EMBL/GenBank/DDBJ databases">
        <authorList>
            <person name="Gilroy R."/>
        </authorList>
    </citation>
    <scope>NUCLEOTIDE SEQUENCE</scope>
    <source>
        <strain evidence="1">14975</strain>
    </source>
</reference>
<evidence type="ECO:0000313" key="2">
    <source>
        <dbReference type="Proteomes" id="UP000823964"/>
    </source>
</evidence>
<comment type="caution">
    <text evidence="1">The sequence shown here is derived from an EMBL/GenBank/DDBJ whole genome shotgun (WGS) entry which is preliminary data.</text>
</comment>
<reference evidence="1" key="1">
    <citation type="journal article" date="2021" name="PeerJ">
        <title>Extensive microbial diversity within the chicken gut microbiome revealed by metagenomics and culture.</title>
        <authorList>
            <person name="Gilroy R."/>
            <person name="Ravi A."/>
            <person name="Getino M."/>
            <person name="Pursley I."/>
            <person name="Horton D.L."/>
            <person name="Alikhan N.F."/>
            <person name="Baker D."/>
            <person name="Gharbi K."/>
            <person name="Hall N."/>
            <person name="Watson M."/>
            <person name="Adriaenssens E.M."/>
            <person name="Foster-Nyarko E."/>
            <person name="Jarju S."/>
            <person name="Secka A."/>
            <person name="Antonio M."/>
            <person name="Oren A."/>
            <person name="Chaudhuri R.R."/>
            <person name="La Ragione R."/>
            <person name="Hildebrand F."/>
            <person name="Pallen M.J."/>
        </authorList>
    </citation>
    <scope>NUCLEOTIDE SEQUENCE</scope>
    <source>
        <strain evidence="1">14975</strain>
    </source>
</reference>
<dbReference type="Proteomes" id="UP000823964">
    <property type="component" value="Unassembled WGS sequence"/>
</dbReference>
<proteinExistence type="predicted"/>
<protein>
    <submittedName>
        <fullName evidence="1">Uncharacterized protein</fullName>
    </submittedName>
</protein>
<organism evidence="1 2">
    <name type="scientific">Candidatus Akkermansia intestinigallinarum</name>
    <dbReference type="NCBI Taxonomy" id="2838431"/>
    <lineage>
        <taxon>Bacteria</taxon>
        <taxon>Pseudomonadati</taxon>
        <taxon>Verrucomicrobiota</taxon>
        <taxon>Verrucomicrobiia</taxon>
        <taxon>Verrucomicrobiales</taxon>
        <taxon>Akkermansiaceae</taxon>
        <taxon>Akkermansia</taxon>
    </lineage>
</organism>
<dbReference type="InterPro" id="IPR054221">
    <property type="entry name" value="DUF6941"/>
</dbReference>
<sequence length="148" mass="15947">MDIQVAVLCDYAADYQGKLCIQGAFDTLFAHQFPVIHPACSLALRLCLTPEDAGNHKLGISIVDEDGTPLDKERMPIVGDLTVALPQGASFLTRNLIMNFQGLRFEKSGNYCIDVTLDGEVLASTPLRLVLAQPAKQPAAPAPQEPEA</sequence>
<dbReference type="EMBL" id="DXFQ01000018">
    <property type="protein sequence ID" value="HIX19218.1"/>
    <property type="molecule type" value="Genomic_DNA"/>
</dbReference>
<dbReference type="AlphaFoldDB" id="A0A9D1V9R4"/>
<accession>A0A9D1V9R4</accession>
<name>A0A9D1V9R4_9BACT</name>
<evidence type="ECO:0000313" key="1">
    <source>
        <dbReference type="EMBL" id="HIX19218.1"/>
    </source>
</evidence>